<accession>A0A4C1V0B0</accession>
<name>A0A4C1V0B0_EUMVA</name>
<sequence>MHAFSTSVDLMRERIAAEPVPISVVFAHRATCNESPSDAPVFLMGKRACELLKSRWSPLSTDTRNFRRNTSAEKGVGYRNSHLLDEKQQAKTFAFLLYSVSISKGSCSLNSRAGIPSGQQYYTACKHENSFARTWARGRSLAAEITAANSRQQPASG</sequence>
<reference evidence="1 2" key="1">
    <citation type="journal article" date="2019" name="Commun. Biol.">
        <title>The bagworm genome reveals a unique fibroin gene that provides high tensile strength.</title>
        <authorList>
            <person name="Kono N."/>
            <person name="Nakamura H."/>
            <person name="Ohtoshi R."/>
            <person name="Tomita M."/>
            <person name="Numata K."/>
            <person name="Arakawa K."/>
        </authorList>
    </citation>
    <scope>NUCLEOTIDE SEQUENCE [LARGE SCALE GENOMIC DNA]</scope>
</reference>
<proteinExistence type="predicted"/>
<dbReference type="AlphaFoldDB" id="A0A4C1V0B0"/>
<dbReference type="Proteomes" id="UP000299102">
    <property type="component" value="Unassembled WGS sequence"/>
</dbReference>
<comment type="caution">
    <text evidence="1">The sequence shown here is derived from an EMBL/GenBank/DDBJ whole genome shotgun (WGS) entry which is preliminary data.</text>
</comment>
<gene>
    <name evidence="1" type="ORF">EVAR_18469_1</name>
</gene>
<evidence type="ECO:0000313" key="2">
    <source>
        <dbReference type="Proteomes" id="UP000299102"/>
    </source>
</evidence>
<keyword evidence="2" id="KW-1185">Reference proteome</keyword>
<evidence type="ECO:0000313" key="1">
    <source>
        <dbReference type="EMBL" id="GBP31930.1"/>
    </source>
</evidence>
<dbReference type="EMBL" id="BGZK01000253">
    <property type="protein sequence ID" value="GBP31930.1"/>
    <property type="molecule type" value="Genomic_DNA"/>
</dbReference>
<organism evidence="1 2">
    <name type="scientific">Eumeta variegata</name>
    <name type="common">Bagworm moth</name>
    <name type="synonym">Eumeta japonica</name>
    <dbReference type="NCBI Taxonomy" id="151549"/>
    <lineage>
        <taxon>Eukaryota</taxon>
        <taxon>Metazoa</taxon>
        <taxon>Ecdysozoa</taxon>
        <taxon>Arthropoda</taxon>
        <taxon>Hexapoda</taxon>
        <taxon>Insecta</taxon>
        <taxon>Pterygota</taxon>
        <taxon>Neoptera</taxon>
        <taxon>Endopterygota</taxon>
        <taxon>Lepidoptera</taxon>
        <taxon>Glossata</taxon>
        <taxon>Ditrysia</taxon>
        <taxon>Tineoidea</taxon>
        <taxon>Psychidae</taxon>
        <taxon>Oiketicinae</taxon>
        <taxon>Eumeta</taxon>
    </lineage>
</organism>
<protein>
    <submittedName>
        <fullName evidence="1">Uncharacterized protein</fullName>
    </submittedName>
</protein>